<evidence type="ECO:0008006" key="4">
    <source>
        <dbReference type="Google" id="ProtNLM"/>
    </source>
</evidence>
<dbReference type="EMBL" id="BKCG01000001">
    <property type="protein sequence ID" value="GER58144.1"/>
    <property type="molecule type" value="Genomic_DNA"/>
</dbReference>
<proteinExistence type="predicted"/>
<keyword evidence="1" id="KW-0472">Membrane</keyword>
<keyword evidence="1" id="KW-1133">Transmembrane helix</keyword>
<feature type="transmembrane region" description="Helical" evidence="1">
    <location>
        <begin position="7"/>
        <end position="26"/>
    </location>
</feature>
<dbReference type="Proteomes" id="UP000326509">
    <property type="component" value="Unassembled WGS sequence"/>
</dbReference>
<reference evidence="2 3" key="1">
    <citation type="submission" date="2019-08" db="EMBL/GenBank/DDBJ databases">
        <title>Draft genome sequence of Ulvibacter marinus type strain NBRC 109484.</title>
        <authorList>
            <person name="Kawano K."/>
            <person name="Ushijima N."/>
            <person name="Kihara M."/>
            <person name="Itoh H."/>
        </authorList>
    </citation>
    <scope>NUCLEOTIDE SEQUENCE [LARGE SCALE GENOMIC DNA]</scope>
    <source>
        <strain evidence="2 3">NBRC 109484</strain>
    </source>
</reference>
<evidence type="ECO:0000313" key="3">
    <source>
        <dbReference type="Proteomes" id="UP000326509"/>
    </source>
</evidence>
<sequence length="521" mass="59263">MKKTIKILLIISLTTLSLFIGLTILVNMKIQQKVENFLQTRLPQNISQSHNTMNVDTFEGTITISDLLVHLKNKSDTITHTTIGMDKLIIEDVSYWKYLFNDEIHIEDIKFKSPIITYHKDKVIINKDSERIAPIKLFKPIIIEELSIDNTTLTIFEKGKDSVLIHTTNTTIEIDDILISKETLLQKIPATFSEYEVNTDSIFVKISPYENVTAQNLTIKNQQVSLENIALKTKYSRTELSKIITKERDHIDLDIKNITLADIDFGFIDNKKLFVKSSNISIEKPVASIYRDKLVSDDTTIKKLYSKMLRETSIDLTIDKIALNNGSVIYTERVKQDNTGGTIDFKNLSATILNASNTYTSNEKTTIDIEAIFMKNTPLKANWEFDATKPNDQFIFKAEIGSLKASDLNTFMKPNLKIQLEGVTNKTYFTISGTNNTSNISMRMSYDNFKVNILNKKGNKKNKFLSAIANIFIIEDSKNNNQVFSDGSATATRDKTKSFFNYLWLNIKSGLLNTLTGKDEN</sequence>
<protein>
    <recommendedName>
        <fullName evidence="4">DUF3971 domain-containing protein</fullName>
    </recommendedName>
</protein>
<comment type="caution">
    <text evidence="2">The sequence shown here is derived from an EMBL/GenBank/DDBJ whole genome shotgun (WGS) entry which is preliminary data.</text>
</comment>
<keyword evidence="1" id="KW-0812">Transmembrane</keyword>
<keyword evidence="3" id="KW-1185">Reference proteome</keyword>
<gene>
    <name evidence="2" type="ORF">ULMA_02520</name>
</gene>
<accession>A0A5J4IU23</accession>
<evidence type="ECO:0000256" key="1">
    <source>
        <dbReference type="SAM" id="Phobius"/>
    </source>
</evidence>
<dbReference type="AlphaFoldDB" id="A0A5J4IU23"/>
<name>A0A5J4IU23_9FLAO</name>
<organism evidence="2 3">
    <name type="scientific">Patiriisocius marinus</name>
    <dbReference type="NCBI Taxonomy" id="1397112"/>
    <lineage>
        <taxon>Bacteria</taxon>
        <taxon>Pseudomonadati</taxon>
        <taxon>Bacteroidota</taxon>
        <taxon>Flavobacteriia</taxon>
        <taxon>Flavobacteriales</taxon>
        <taxon>Flavobacteriaceae</taxon>
        <taxon>Patiriisocius</taxon>
    </lineage>
</organism>
<evidence type="ECO:0000313" key="2">
    <source>
        <dbReference type="EMBL" id="GER58144.1"/>
    </source>
</evidence>